<dbReference type="PROSITE" id="PS51257">
    <property type="entry name" value="PROKAR_LIPOPROTEIN"/>
    <property type="match status" value="1"/>
</dbReference>
<evidence type="ECO:0000259" key="1">
    <source>
        <dbReference type="PROSITE" id="PS51704"/>
    </source>
</evidence>
<sequence length="302" mass="34675">MKILKTLIVILLILTVSCKSETKEPITKHNIEVQGHRGDRGNFPENSIEGFLSALHKGANVLELDLIISKDNQVVVSHEPYMSSLYMSKPSGEPILKSEEKNYNLYQMTYDSIKTFDGGSRGNQNFPNQKKIKTYKPLLSEVFDVIEKEIKEQKLPSVKYNIEIKSIAEVYGIYQPPQPDIFVDLVMQIIQEKQMEDKVNIQSFDTTPLNVLHQKYPKIEIAYLVSKGSIQSNLNQLDFKPQIYGANFKLIENKTTVDSLRDLNIKLIPWTVNNEEDIKRMIELQVDGIITDYPERVLNLLD</sequence>
<dbReference type="Gene3D" id="3.20.20.190">
    <property type="entry name" value="Phosphatidylinositol (PI) phosphodiesterase"/>
    <property type="match status" value="1"/>
</dbReference>
<dbReference type="PROSITE" id="PS51704">
    <property type="entry name" value="GP_PDE"/>
    <property type="match status" value="1"/>
</dbReference>
<reference evidence="2 3" key="1">
    <citation type="journal article" date="2014" name="Genome Announc.">
        <title>Draft Genome Sequences of Marine Flavobacterium Algibacter lectus Strains SS8 and NR4.</title>
        <authorList>
            <person name="Takatani N."/>
            <person name="Nakanishi M."/>
            <person name="Meirelles P."/>
            <person name="Mino S."/>
            <person name="Suda W."/>
            <person name="Oshima K."/>
            <person name="Hattori M."/>
            <person name="Ohkuma M."/>
            <person name="Hosokawa M."/>
            <person name="Miyashita K."/>
            <person name="Thompson F.L."/>
            <person name="Niwa A."/>
            <person name="Sawabe T."/>
            <person name="Sawabe T."/>
        </authorList>
    </citation>
    <scope>NUCLEOTIDE SEQUENCE [LARGE SCALE GENOMIC DNA]</scope>
    <source>
        <strain evidence="3">JCM19274</strain>
    </source>
</reference>
<dbReference type="GO" id="GO:0006629">
    <property type="term" value="P:lipid metabolic process"/>
    <property type="evidence" value="ECO:0007669"/>
    <property type="project" value="InterPro"/>
</dbReference>
<accession>A0A090WSR8</accession>
<dbReference type="PANTHER" id="PTHR46211">
    <property type="entry name" value="GLYCEROPHOSPHORYL DIESTER PHOSPHODIESTERASE"/>
    <property type="match status" value="1"/>
</dbReference>
<evidence type="ECO:0000313" key="2">
    <source>
        <dbReference type="EMBL" id="GAL80041.1"/>
    </source>
</evidence>
<proteinExistence type="predicted"/>
<dbReference type="SUPFAM" id="SSF51695">
    <property type="entry name" value="PLC-like phosphodiesterases"/>
    <property type="match status" value="1"/>
</dbReference>
<comment type="caution">
    <text evidence="2">The sequence shown here is derived from an EMBL/GenBank/DDBJ whole genome shotgun (WGS) entry which is preliminary data.</text>
</comment>
<dbReference type="STRING" id="221126.SAMN04489722_11052"/>
<protein>
    <submittedName>
        <fullName evidence="2">Glycerophosphoryl diester phosphodiesterase</fullName>
        <ecNumber evidence="2">3.1.4.46</ecNumber>
    </submittedName>
</protein>
<dbReference type="PANTHER" id="PTHR46211:SF14">
    <property type="entry name" value="GLYCEROPHOSPHODIESTER PHOSPHODIESTERASE"/>
    <property type="match status" value="1"/>
</dbReference>
<keyword evidence="2" id="KW-0378">Hydrolase</keyword>
<dbReference type="InterPro" id="IPR017946">
    <property type="entry name" value="PLC-like_Pdiesterase_TIM-brl"/>
</dbReference>
<name>A0A090WSR8_9FLAO</name>
<dbReference type="EC" id="3.1.4.46" evidence="2"/>
<dbReference type="Pfam" id="PF03009">
    <property type="entry name" value="GDPD"/>
    <property type="match status" value="1"/>
</dbReference>
<dbReference type="InterPro" id="IPR030395">
    <property type="entry name" value="GP_PDE_dom"/>
</dbReference>
<organism evidence="2 3">
    <name type="scientific">Algibacter lectus</name>
    <dbReference type="NCBI Taxonomy" id="221126"/>
    <lineage>
        <taxon>Bacteria</taxon>
        <taxon>Pseudomonadati</taxon>
        <taxon>Bacteroidota</taxon>
        <taxon>Flavobacteriia</taxon>
        <taxon>Flavobacteriales</taxon>
        <taxon>Flavobacteriaceae</taxon>
        <taxon>Algibacter</taxon>
    </lineage>
</organism>
<dbReference type="AlphaFoldDB" id="A0A090WSR8"/>
<feature type="domain" description="GP-PDE" evidence="1">
    <location>
        <begin position="31"/>
        <end position="301"/>
    </location>
</feature>
<dbReference type="EMBL" id="BBNU01000009">
    <property type="protein sequence ID" value="GAL80041.1"/>
    <property type="molecule type" value="Genomic_DNA"/>
</dbReference>
<evidence type="ECO:0000313" key="3">
    <source>
        <dbReference type="Proteomes" id="UP000029643"/>
    </source>
</evidence>
<gene>
    <name evidence="2" type="ORF">JCM19274_3611</name>
</gene>
<dbReference type="PROSITE" id="PS50007">
    <property type="entry name" value="PIPLC_X_DOMAIN"/>
    <property type="match status" value="1"/>
</dbReference>
<dbReference type="GO" id="GO:0008889">
    <property type="term" value="F:glycerophosphodiester phosphodiesterase activity"/>
    <property type="evidence" value="ECO:0007669"/>
    <property type="project" value="UniProtKB-EC"/>
</dbReference>
<dbReference type="Proteomes" id="UP000029643">
    <property type="component" value="Unassembled WGS sequence"/>
</dbReference>